<dbReference type="NCBIfam" id="TIGR02532">
    <property type="entry name" value="IV_pilin_GFxxxE"/>
    <property type="match status" value="1"/>
</dbReference>
<keyword evidence="6 9" id="KW-1133">Transmembrane helix</keyword>
<keyword evidence="4" id="KW-0997">Cell inner membrane</keyword>
<feature type="transmembrane region" description="Helical" evidence="9">
    <location>
        <begin position="12"/>
        <end position="34"/>
    </location>
</feature>
<keyword evidence="7 9" id="KW-0472">Membrane</keyword>
<dbReference type="Pfam" id="PF07963">
    <property type="entry name" value="N_methyl"/>
    <property type="match status" value="1"/>
</dbReference>
<evidence type="ECO:0000256" key="1">
    <source>
        <dbReference type="ARBA" id="ARBA00004377"/>
    </source>
</evidence>
<dbReference type="RefSeq" id="WP_305750459.1">
    <property type="nucleotide sequence ID" value="NZ_JAUZEE010000008.1"/>
</dbReference>
<proteinExistence type="predicted"/>
<keyword evidence="11" id="KW-1185">Reference proteome</keyword>
<evidence type="ECO:0000256" key="4">
    <source>
        <dbReference type="ARBA" id="ARBA00022519"/>
    </source>
</evidence>
<comment type="subcellular location">
    <subcellularLocation>
        <location evidence="1">Cell inner membrane</location>
        <topology evidence="1">Single-pass membrane protein</topology>
    </subcellularLocation>
</comment>
<evidence type="ECO:0000256" key="7">
    <source>
        <dbReference type="ARBA" id="ARBA00023136"/>
    </source>
</evidence>
<reference evidence="10 11" key="1">
    <citation type="submission" date="2023-08" db="EMBL/GenBank/DDBJ databases">
        <authorList>
            <person name="Roldan D.M."/>
            <person name="Menes R.J."/>
        </authorList>
    </citation>
    <scope>NUCLEOTIDE SEQUENCE [LARGE SCALE GENOMIC DNA]</scope>
    <source>
        <strain evidence="10 11">CCM 2812</strain>
    </source>
</reference>
<dbReference type="InterPro" id="IPR051621">
    <property type="entry name" value="T2SS_protein_J"/>
</dbReference>
<organism evidence="10 11">
    <name type="scientific">Leptothrix discophora</name>
    <dbReference type="NCBI Taxonomy" id="89"/>
    <lineage>
        <taxon>Bacteria</taxon>
        <taxon>Pseudomonadati</taxon>
        <taxon>Pseudomonadota</taxon>
        <taxon>Betaproteobacteria</taxon>
        <taxon>Burkholderiales</taxon>
        <taxon>Sphaerotilaceae</taxon>
        <taxon>Leptothrix</taxon>
    </lineage>
</organism>
<evidence type="ECO:0000313" key="10">
    <source>
        <dbReference type="EMBL" id="MDP4301915.1"/>
    </source>
</evidence>
<evidence type="ECO:0000256" key="9">
    <source>
        <dbReference type="SAM" id="Phobius"/>
    </source>
</evidence>
<evidence type="ECO:0000256" key="8">
    <source>
        <dbReference type="SAM" id="MobiDB-lite"/>
    </source>
</evidence>
<keyword evidence="5 9" id="KW-0812">Transmembrane</keyword>
<feature type="region of interest" description="Disordered" evidence="8">
    <location>
        <begin position="166"/>
        <end position="194"/>
    </location>
</feature>
<sequence>MKPIAHPARADRGFTLIEVLVSLFILALMAGMAWQGVDMVVRSRETVQARMDGLLRLQSVTGQWEADLGNVLDTQQVPGLNFDGATLRLTRRFEDGVQVVAWTLRGGRLQRWTSSTLRDAETLQDGWLRSYQLLGNEPGTLTLLERVATMQVYVFLSSSNAWSNAQSSGDVATNGGATNGGSSGDGNKAKPATGLREALPDGVRLLLKFGEGATHAGTLQRDIRLVHP</sequence>
<keyword evidence="3" id="KW-0488">Methylation</keyword>
<dbReference type="Proteomes" id="UP001235760">
    <property type="component" value="Unassembled WGS sequence"/>
</dbReference>
<evidence type="ECO:0000256" key="3">
    <source>
        <dbReference type="ARBA" id="ARBA00022481"/>
    </source>
</evidence>
<accession>A0ABT9G5Z8</accession>
<dbReference type="EMBL" id="JAUZEE010000008">
    <property type="protein sequence ID" value="MDP4301915.1"/>
    <property type="molecule type" value="Genomic_DNA"/>
</dbReference>
<dbReference type="PROSITE" id="PS00409">
    <property type="entry name" value="PROKAR_NTER_METHYL"/>
    <property type="match status" value="1"/>
</dbReference>
<protein>
    <submittedName>
        <fullName evidence="10">Prepilin-type N-terminal cleavage/methylation domain-containing protein</fullName>
    </submittedName>
</protein>
<dbReference type="InterPro" id="IPR012902">
    <property type="entry name" value="N_methyl_site"/>
</dbReference>
<comment type="caution">
    <text evidence="10">The sequence shown here is derived from an EMBL/GenBank/DDBJ whole genome shotgun (WGS) entry which is preliminary data.</text>
</comment>
<evidence type="ECO:0000313" key="11">
    <source>
        <dbReference type="Proteomes" id="UP001235760"/>
    </source>
</evidence>
<evidence type="ECO:0000256" key="5">
    <source>
        <dbReference type="ARBA" id="ARBA00022692"/>
    </source>
</evidence>
<evidence type="ECO:0000256" key="2">
    <source>
        <dbReference type="ARBA" id="ARBA00022475"/>
    </source>
</evidence>
<dbReference type="PANTHER" id="PTHR39583:SF2">
    <property type="entry name" value="TYPE II SECRETION SYSTEM PROTEIN J"/>
    <property type="match status" value="1"/>
</dbReference>
<dbReference type="PANTHER" id="PTHR39583">
    <property type="entry name" value="TYPE II SECRETION SYSTEM PROTEIN J-RELATED"/>
    <property type="match status" value="1"/>
</dbReference>
<keyword evidence="2" id="KW-1003">Cell membrane</keyword>
<dbReference type="InterPro" id="IPR045584">
    <property type="entry name" value="Pilin-like"/>
</dbReference>
<evidence type="ECO:0000256" key="6">
    <source>
        <dbReference type="ARBA" id="ARBA00022989"/>
    </source>
</evidence>
<dbReference type="SUPFAM" id="SSF54523">
    <property type="entry name" value="Pili subunits"/>
    <property type="match status" value="1"/>
</dbReference>
<name>A0ABT9G5Z8_LEPDI</name>
<feature type="compositionally biased region" description="Low complexity" evidence="8">
    <location>
        <begin position="166"/>
        <end position="176"/>
    </location>
</feature>
<gene>
    <name evidence="10" type="ORF">Q8X39_14835</name>
</gene>